<reference evidence="7" key="1">
    <citation type="submission" date="2023-07" db="EMBL/GenBank/DDBJ databases">
        <title>30 novel species of actinomycetes from the DSMZ collection.</title>
        <authorList>
            <person name="Nouioui I."/>
        </authorList>
    </citation>
    <scope>NUCLEOTIDE SEQUENCE [LARGE SCALE GENOMIC DNA]</scope>
    <source>
        <strain evidence="7">DSM 41979</strain>
    </source>
</reference>
<keyword evidence="7" id="KW-1185">Reference proteome</keyword>
<evidence type="ECO:0000256" key="1">
    <source>
        <dbReference type="ARBA" id="ARBA00004141"/>
    </source>
</evidence>
<dbReference type="Proteomes" id="UP001183610">
    <property type="component" value="Unassembled WGS sequence"/>
</dbReference>
<sequence length="120" mass="12771">MPALKRQIGWVRKLCPTVLDGIDPRGRRRPGQTAIPARFHLGAGLLALLRPPPIILSSSPSRAPTPGCPSPPPPSAPKGEYVSMWNVVAAGSVIAADPTVLVFLRFQRYFVAGLNLGAVK</sequence>
<dbReference type="EMBL" id="JAVRET010000040">
    <property type="protein sequence ID" value="MDT0410914.1"/>
    <property type="molecule type" value="Genomic_DNA"/>
</dbReference>
<feature type="region of interest" description="Disordered" evidence="5">
    <location>
        <begin position="57"/>
        <end position="76"/>
    </location>
</feature>
<evidence type="ECO:0000313" key="6">
    <source>
        <dbReference type="EMBL" id="MDT0410914.1"/>
    </source>
</evidence>
<feature type="compositionally biased region" description="Pro residues" evidence="5">
    <location>
        <begin position="66"/>
        <end position="76"/>
    </location>
</feature>
<keyword evidence="4" id="KW-0472">Membrane</keyword>
<evidence type="ECO:0000256" key="5">
    <source>
        <dbReference type="SAM" id="MobiDB-lite"/>
    </source>
</evidence>
<comment type="caution">
    <text evidence="6">The sequence shown here is derived from an EMBL/GenBank/DDBJ whole genome shotgun (WGS) entry which is preliminary data.</text>
</comment>
<comment type="subcellular location">
    <subcellularLocation>
        <location evidence="1">Membrane</location>
        <topology evidence="1">Multi-pass membrane protein</topology>
    </subcellularLocation>
</comment>
<evidence type="ECO:0000256" key="3">
    <source>
        <dbReference type="ARBA" id="ARBA00022989"/>
    </source>
</evidence>
<dbReference type="InterPro" id="IPR035906">
    <property type="entry name" value="MetI-like_sf"/>
</dbReference>
<keyword evidence="2" id="KW-0812">Transmembrane</keyword>
<protein>
    <submittedName>
        <fullName evidence="6">Sugar ABC transporter permease</fullName>
    </submittedName>
</protein>
<evidence type="ECO:0000256" key="2">
    <source>
        <dbReference type="ARBA" id="ARBA00022692"/>
    </source>
</evidence>
<dbReference type="SUPFAM" id="SSF161098">
    <property type="entry name" value="MetI-like"/>
    <property type="match status" value="1"/>
</dbReference>
<name>A0ABU2R4B6_9ACTN</name>
<keyword evidence="3" id="KW-1133">Transmembrane helix</keyword>
<evidence type="ECO:0000256" key="4">
    <source>
        <dbReference type="ARBA" id="ARBA00023136"/>
    </source>
</evidence>
<evidence type="ECO:0000313" key="7">
    <source>
        <dbReference type="Proteomes" id="UP001183610"/>
    </source>
</evidence>
<gene>
    <name evidence="6" type="ORF">RM698_17890</name>
</gene>
<accession>A0ABU2R4B6</accession>
<proteinExistence type="predicted"/>
<dbReference type="RefSeq" id="WP_234009433.1">
    <property type="nucleotide sequence ID" value="NZ_JAVRET010000040.1"/>
</dbReference>
<organism evidence="6 7">
    <name type="scientific">Streptomyces evansiae</name>
    <dbReference type="NCBI Taxonomy" id="3075535"/>
    <lineage>
        <taxon>Bacteria</taxon>
        <taxon>Bacillati</taxon>
        <taxon>Actinomycetota</taxon>
        <taxon>Actinomycetes</taxon>
        <taxon>Kitasatosporales</taxon>
        <taxon>Streptomycetaceae</taxon>
        <taxon>Streptomyces</taxon>
    </lineage>
</organism>